<dbReference type="AlphaFoldDB" id="A0AA38PR84"/>
<reference evidence="1" key="1">
    <citation type="submission" date="2022-08" db="EMBL/GenBank/DDBJ databases">
        <authorList>
            <consortium name="DOE Joint Genome Institute"/>
            <person name="Min B."/>
            <person name="Riley R."/>
            <person name="Sierra-Patev S."/>
            <person name="Naranjo-Ortiz M."/>
            <person name="Looney B."/>
            <person name="Konkel Z."/>
            <person name="Slot J.C."/>
            <person name="Sakamoto Y."/>
            <person name="Steenwyk J.L."/>
            <person name="Rokas A."/>
            <person name="Carro J."/>
            <person name="Camarero S."/>
            <person name="Ferreira P."/>
            <person name="Molpeceres G."/>
            <person name="Ruiz-Duenas F.J."/>
            <person name="Serrano A."/>
            <person name="Henrissat B."/>
            <person name="Drula E."/>
            <person name="Hughes K.W."/>
            <person name="Mata J.L."/>
            <person name="Ishikawa N.K."/>
            <person name="Vargas-Isla R."/>
            <person name="Ushijima S."/>
            <person name="Smith C.A."/>
            <person name="Ahrendt S."/>
            <person name="Andreopoulos W."/>
            <person name="He G."/>
            <person name="Labutti K."/>
            <person name="Lipzen A."/>
            <person name="Ng V."/>
            <person name="Sandor L."/>
            <person name="Barry K."/>
            <person name="Martinez A.T."/>
            <person name="Xiao Y."/>
            <person name="Gibbons J.G."/>
            <person name="Terashima K."/>
            <person name="Hibbett D.S."/>
            <person name="Grigoriev I.V."/>
        </authorList>
    </citation>
    <scope>NUCLEOTIDE SEQUENCE</scope>
    <source>
        <strain evidence="1">TFB7829</strain>
    </source>
</reference>
<sequence>MSQFGLEEPSFIKLQGLIDGKWPDAKDGAKIIVRNPATNKEMGSTSDMGLAETMEAIDAAAKAYPGDSSQLQMSVHLPRLQYLPLNLITHYSKNAVWNLKFSAFQNKHCSANVSLVYLIDD</sequence>
<accession>A0AA38PR84</accession>
<dbReference type="Proteomes" id="UP001163850">
    <property type="component" value="Unassembled WGS sequence"/>
</dbReference>
<evidence type="ECO:0000313" key="1">
    <source>
        <dbReference type="EMBL" id="KAJ3980403.1"/>
    </source>
</evidence>
<comment type="caution">
    <text evidence="1">The sequence shown here is derived from an EMBL/GenBank/DDBJ whole genome shotgun (WGS) entry which is preliminary data.</text>
</comment>
<organism evidence="1 2">
    <name type="scientific">Lentinula detonsa</name>
    <dbReference type="NCBI Taxonomy" id="2804962"/>
    <lineage>
        <taxon>Eukaryota</taxon>
        <taxon>Fungi</taxon>
        <taxon>Dikarya</taxon>
        <taxon>Basidiomycota</taxon>
        <taxon>Agaricomycotina</taxon>
        <taxon>Agaricomycetes</taxon>
        <taxon>Agaricomycetidae</taxon>
        <taxon>Agaricales</taxon>
        <taxon>Marasmiineae</taxon>
        <taxon>Omphalotaceae</taxon>
        <taxon>Lentinula</taxon>
    </lineage>
</organism>
<dbReference type="InterPro" id="IPR016162">
    <property type="entry name" value="Ald_DH_N"/>
</dbReference>
<name>A0AA38PR84_9AGAR</name>
<proteinExistence type="predicted"/>
<gene>
    <name evidence="1" type="ORF">F5890DRAFT_1477755</name>
</gene>
<protein>
    <submittedName>
        <fullName evidence="1">Uncharacterized protein</fullName>
    </submittedName>
</protein>
<evidence type="ECO:0000313" key="2">
    <source>
        <dbReference type="Proteomes" id="UP001163850"/>
    </source>
</evidence>
<dbReference type="Gene3D" id="3.40.605.10">
    <property type="entry name" value="Aldehyde Dehydrogenase, Chain A, domain 1"/>
    <property type="match status" value="1"/>
</dbReference>
<dbReference type="EMBL" id="MU802192">
    <property type="protein sequence ID" value="KAJ3980403.1"/>
    <property type="molecule type" value="Genomic_DNA"/>
</dbReference>
<dbReference type="SUPFAM" id="SSF53720">
    <property type="entry name" value="ALDH-like"/>
    <property type="match status" value="1"/>
</dbReference>
<dbReference type="GO" id="GO:0016491">
    <property type="term" value="F:oxidoreductase activity"/>
    <property type="evidence" value="ECO:0007669"/>
    <property type="project" value="InterPro"/>
</dbReference>
<dbReference type="InterPro" id="IPR016161">
    <property type="entry name" value="Ald_DH/histidinol_DH"/>
</dbReference>